<evidence type="ECO:0000313" key="2">
    <source>
        <dbReference type="EMBL" id="CUG90529.1"/>
    </source>
</evidence>
<feature type="compositionally biased region" description="Low complexity" evidence="1">
    <location>
        <begin position="65"/>
        <end position="80"/>
    </location>
</feature>
<proteinExistence type="predicted"/>
<name>A0A0S4JK86_BODSA</name>
<sequence>MVSVDRSGGITLWNMAVRRAVLTVSYEVLLAEFVVRHQPPPSLLTKSNKEVSKDHTREGDDVTDDASNNTASSSTSAPTTRELGATLALQRLRTQNVPGLLCVLDVTSHVVFPSEVHPELDGLSELPHHPVGVIVQGRNQLAALVMMYPPLDDDDTASSVGGATPVAASSSPTSSMRVVIECVFDVPQFGFCKCCIVPSLPQPESHNNNATTTATTPSASLSSSSRHVLVAAPGEAGGSNGGGGGHVGGASAFLYQIARHCRRRQHTDEATTTTTGSNSTRVMTTTVSCSRVPRRVQIVEKSVRCGQIMAMSFQSFFTAAGDDETQIIMSVVATESGHGVIAVHRCAYEVEDRINSCSQQHVQHHHQDDHDDDGSSLIYCKMPSMSMVRCFVLRSCAESLMHARIVFFPTTATATAATTTTLEGGDAAASSVASSTTPLLFCVSAEGHMQGYRCDEFHPDNVVRCTGAADAHDGTAVVPRWPLVWEHTVTKGVGSLEVVVVDKHQGEQREEATVTTLQPEGTPAQVVVMTGGWDGTTALLDGRTGGIITALHYHGASMSSITIASDAMNDSVIGSAMAGGQLQLPRFARAARSSRLGGGGGRGANAAGRETRRSGRGAGGAAAVPCGNDLVFVTSSEDGGIAAWRLCI</sequence>
<reference evidence="3" key="1">
    <citation type="submission" date="2015-09" db="EMBL/GenBank/DDBJ databases">
        <authorList>
            <consortium name="Pathogen Informatics"/>
        </authorList>
    </citation>
    <scope>NUCLEOTIDE SEQUENCE [LARGE SCALE GENOMIC DNA]</scope>
    <source>
        <strain evidence="3">Lake Konstanz</strain>
    </source>
</reference>
<accession>A0A0S4JK86</accession>
<protein>
    <recommendedName>
        <fullName evidence="4">WD40 repeat-containing protein</fullName>
    </recommendedName>
</protein>
<dbReference type="Proteomes" id="UP000051952">
    <property type="component" value="Unassembled WGS sequence"/>
</dbReference>
<dbReference type="AlphaFoldDB" id="A0A0S4JK86"/>
<feature type="region of interest" description="Disordered" evidence="1">
    <location>
        <begin position="203"/>
        <end position="226"/>
    </location>
</feature>
<feature type="compositionally biased region" description="Low complexity" evidence="1">
    <location>
        <begin position="205"/>
        <end position="225"/>
    </location>
</feature>
<dbReference type="VEuPathDB" id="TriTrypDB:BSAL_27370"/>
<feature type="compositionally biased region" description="Basic and acidic residues" evidence="1">
    <location>
        <begin position="47"/>
        <end position="60"/>
    </location>
</feature>
<feature type="region of interest" description="Disordered" evidence="1">
    <location>
        <begin position="41"/>
        <end position="81"/>
    </location>
</feature>
<evidence type="ECO:0000313" key="3">
    <source>
        <dbReference type="Proteomes" id="UP000051952"/>
    </source>
</evidence>
<dbReference type="EMBL" id="CYKH01001841">
    <property type="protein sequence ID" value="CUG90529.1"/>
    <property type="molecule type" value="Genomic_DNA"/>
</dbReference>
<evidence type="ECO:0008006" key="4">
    <source>
        <dbReference type="Google" id="ProtNLM"/>
    </source>
</evidence>
<keyword evidence="3" id="KW-1185">Reference proteome</keyword>
<feature type="region of interest" description="Disordered" evidence="1">
    <location>
        <begin position="593"/>
        <end position="621"/>
    </location>
</feature>
<evidence type="ECO:0000256" key="1">
    <source>
        <dbReference type="SAM" id="MobiDB-lite"/>
    </source>
</evidence>
<gene>
    <name evidence="2" type="ORF">BSAL_27370</name>
</gene>
<organism evidence="2 3">
    <name type="scientific">Bodo saltans</name>
    <name type="common">Flagellated protozoan</name>
    <dbReference type="NCBI Taxonomy" id="75058"/>
    <lineage>
        <taxon>Eukaryota</taxon>
        <taxon>Discoba</taxon>
        <taxon>Euglenozoa</taxon>
        <taxon>Kinetoplastea</taxon>
        <taxon>Metakinetoplastina</taxon>
        <taxon>Eubodonida</taxon>
        <taxon>Bodonidae</taxon>
        <taxon>Bodo</taxon>
    </lineage>
</organism>